<proteinExistence type="evidence at transcript level"/>
<dbReference type="VEuPathDB" id="FungiDB:HpaG808746"/>
<organism evidence="4 5">
    <name type="scientific">Hyaloperonospora arabidopsidis (strain Emoy2)</name>
    <name type="common">Downy mildew agent</name>
    <name type="synonym">Peronospora arabidopsidis</name>
    <dbReference type="NCBI Taxonomy" id="559515"/>
    <lineage>
        <taxon>Eukaryota</taxon>
        <taxon>Sar</taxon>
        <taxon>Stramenopiles</taxon>
        <taxon>Oomycota</taxon>
        <taxon>Peronosporomycetes</taxon>
        <taxon>Peronosporales</taxon>
        <taxon>Peronosporaceae</taxon>
        <taxon>Hyaloperonospora</taxon>
    </lineage>
</organism>
<evidence type="ECO:0000313" key="2">
    <source>
        <dbReference type="EMBL" id="BAP68770.1"/>
    </source>
</evidence>
<evidence type="ECO:0000313" key="3">
    <source>
        <dbReference type="EMBL" id="BAP68771.1"/>
    </source>
</evidence>
<reference evidence="2" key="2">
    <citation type="journal article" date="2014" name="PLoS Pathog.">
        <title>Expression profiling during arabidopsis/downy mildew interaction reveals a highly-expressed effector that attenuates responses to salicylic acid.</title>
        <authorList>
            <person name="Asai S."/>
            <person name="Rallapalli G."/>
            <person name="Piquerez S.J.M."/>
            <person name="Caillaud M.C."/>
            <person name="Furzer O.J."/>
            <person name="Ishaque N."/>
            <person name="Wirthmueller L."/>
            <person name="Fabro G."/>
            <person name="Shirasu K."/>
            <person name="Jones J.D.G."/>
        </authorList>
    </citation>
    <scope>NUCLEOTIDE SEQUENCE</scope>
    <source>
        <strain evidence="2">Emoy2</strain>
    </source>
</reference>
<dbReference type="EMBL" id="AB922196">
    <property type="protein sequence ID" value="BAP68771.1"/>
    <property type="molecule type" value="mRNA"/>
</dbReference>
<keyword evidence="5" id="KW-1185">Reference proteome</keyword>
<dbReference type="InParanoid" id="M4BQQ6"/>
<gene>
    <name evidence="3" type="primary">HaRxL25b</name>
    <name evidence="2" type="synonym">HaRxL25</name>
</gene>
<dbReference type="EnsemblProtists" id="HpaT808746">
    <property type="protein sequence ID" value="HpaP808746"/>
    <property type="gene ID" value="HpaG808746"/>
</dbReference>
<dbReference type="EnsemblProtists" id="HpaT808745">
    <property type="protein sequence ID" value="HpaP808745"/>
    <property type="gene ID" value="HpaG808745"/>
</dbReference>
<feature type="signal peptide" evidence="1">
    <location>
        <begin position="1"/>
        <end position="20"/>
    </location>
</feature>
<dbReference type="HOGENOM" id="CLU_1071377_0_0_1"/>
<dbReference type="EMBL" id="AB922195">
    <property type="protein sequence ID" value="BAP68770.1"/>
    <property type="molecule type" value="mRNA"/>
</dbReference>
<evidence type="ECO:0000256" key="1">
    <source>
        <dbReference type="SAM" id="SignalP"/>
    </source>
</evidence>
<dbReference type="Proteomes" id="UP000011713">
    <property type="component" value="Unassembled WGS sequence"/>
</dbReference>
<dbReference type="AlphaFoldDB" id="M4BQQ6"/>
<reference evidence="5" key="1">
    <citation type="journal article" date="2010" name="Science">
        <title>Signatures of adaptation to obligate biotrophy in the Hyaloperonospora arabidopsidis genome.</title>
        <authorList>
            <person name="Baxter L."/>
            <person name="Tripathy S."/>
            <person name="Ishaque N."/>
            <person name="Boot N."/>
            <person name="Cabral A."/>
            <person name="Kemen E."/>
            <person name="Thines M."/>
            <person name="Ah-Fong A."/>
            <person name="Anderson R."/>
            <person name="Badejoko W."/>
            <person name="Bittner-Eddy P."/>
            <person name="Boore J.L."/>
            <person name="Chibucos M.C."/>
            <person name="Coates M."/>
            <person name="Dehal P."/>
            <person name="Delehaunty K."/>
            <person name="Dong S."/>
            <person name="Downton P."/>
            <person name="Dumas B."/>
            <person name="Fabro G."/>
            <person name="Fronick C."/>
            <person name="Fuerstenberg S.I."/>
            <person name="Fulton L."/>
            <person name="Gaulin E."/>
            <person name="Govers F."/>
            <person name="Hughes L."/>
            <person name="Humphray S."/>
            <person name="Jiang R.H."/>
            <person name="Judelson H."/>
            <person name="Kamoun S."/>
            <person name="Kyung K."/>
            <person name="Meijer H."/>
            <person name="Minx P."/>
            <person name="Morris P."/>
            <person name="Nelson J."/>
            <person name="Phuntumart V."/>
            <person name="Qutob D."/>
            <person name="Rehmany A."/>
            <person name="Rougon-Cardoso A."/>
            <person name="Ryden P."/>
            <person name="Torto-Alalibo T."/>
            <person name="Studholme D."/>
            <person name="Wang Y."/>
            <person name="Win J."/>
            <person name="Wood J."/>
            <person name="Clifton S.W."/>
            <person name="Rogers J."/>
            <person name="Van den Ackerveken G."/>
            <person name="Jones J.D."/>
            <person name="McDowell J.M."/>
            <person name="Beynon J."/>
            <person name="Tyler B.M."/>
        </authorList>
    </citation>
    <scope>NUCLEOTIDE SEQUENCE [LARGE SCALE GENOMIC DNA]</scope>
    <source>
        <strain evidence="5">Emoy2</strain>
    </source>
</reference>
<evidence type="ECO:0000313" key="4">
    <source>
        <dbReference type="EnsemblProtists" id="HpaP808745"/>
    </source>
</evidence>
<dbReference type="PROSITE" id="PS51257">
    <property type="entry name" value="PROKAR_LIPOPROTEIN"/>
    <property type="match status" value="1"/>
</dbReference>
<protein>
    <submittedName>
        <fullName evidence="2">RxLR effector candidate protein</fullName>
    </submittedName>
</protein>
<feature type="chain" id="PRO_5009704540" evidence="1">
    <location>
        <begin position="21"/>
        <end position="260"/>
    </location>
</feature>
<accession>M4BQQ6</accession>
<dbReference type="EMBL" id="JH598593">
    <property type="status" value="NOT_ANNOTATED_CDS"/>
    <property type="molecule type" value="Genomic_DNA"/>
</dbReference>
<keyword evidence="1" id="KW-0732">Signal</keyword>
<reference evidence="4" key="3">
    <citation type="submission" date="2015-06" db="UniProtKB">
        <authorList>
            <consortium name="EnsemblProtists"/>
        </authorList>
    </citation>
    <scope>IDENTIFICATION</scope>
    <source>
        <strain evidence="4">Emoy2</strain>
    </source>
</reference>
<name>M4BQQ6_HYAAE</name>
<evidence type="ECO:0000313" key="5">
    <source>
        <dbReference type="Proteomes" id="UP000011713"/>
    </source>
</evidence>
<sequence length="260" mass="29267">MAKCSLFFVLALFASSGCHALSVTAAGQLAELTTTNSDQETPLDTDGKRMRQVGDVTNEERFFSMSTVKEYWMKTFEEYCTMVGAIYTRLSSIILNWGPVKKLIEAGRESKVVEQLQHWVSQVLEKFDIKLGSHPGEKKVDDKFGSPAGEAKLRSSLWKAAKTLKIKRAAKPHALKSAADAYDEKVKAADALIPRETTYVIDQQQDKALFTKLHADDIDVKHCIAALDKRLSDPYKKGYVYFALINLLERYETYRQALSK</sequence>